<dbReference type="InterPro" id="IPR012545">
    <property type="entry name" value="DUF1697"/>
</dbReference>
<dbReference type="Proteomes" id="UP001596191">
    <property type="component" value="Unassembled WGS sequence"/>
</dbReference>
<keyword evidence="2" id="KW-1185">Reference proteome</keyword>
<protein>
    <submittedName>
        <fullName evidence="1">DUF1697 domain-containing protein</fullName>
    </submittedName>
</protein>
<comment type="caution">
    <text evidence="1">The sequence shown here is derived from an EMBL/GenBank/DDBJ whole genome shotgun (WGS) entry which is preliminary data.</text>
</comment>
<dbReference type="SUPFAM" id="SSF160379">
    <property type="entry name" value="SP0830-like"/>
    <property type="match status" value="1"/>
</dbReference>
<evidence type="ECO:0000313" key="2">
    <source>
        <dbReference type="Proteomes" id="UP001596191"/>
    </source>
</evidence>
<proteinExistence type="predicted"/>
<dbReference type="PANTHER" id="PTHR36439:SF1">
    <property type="entry name" value="DUF1697 DOMAIN-CONTAINING PROTEIN"/>
    <property type="match status" value="1"/>
</dbReference>
<dbReference type="PANTHER" id="PTHR36439">
    <property type="entry name" value="BLL4334 PROTEIN"/>
    <property type="match status" value="1"/>
</dbReference>
<organism evidence="1 2">
    <name type="scientific">Levilactobacillus tangyuanensis</name>
    <dbReference type="NCBI Taxonomy" id="2486021"/>
    <lineage>
        <taxon>Bacteria</taxon>
        <taxon>Bacillati</taxon>
        <taxon>Bacillota</taxon>
        <taxon>Bacilli</taxon>
        <taxon>Lactobacillales</taxon>
        <taxon>Lactobacillaceae</taxon>
        <taxon>Levilactobacillus</taxon>
    </lineage>
</organism>
<dbReference type="Gene3D" id="3.30.70.1280">
    <property type="entry name" value="SP0830-like domains"/>
    <property type="match status" value="1"/>
</dbReference>
<dbReference type="RefSeq" id="WP_164511025.1">
    <property type="nucleotide sequence ID" value="NZ_JBHSSJ010000019.1"/>
</dbReference>
<sequence>MDYLLLLRGINVGGRHRVPMATLRDQLTQAGFTNVRSYINSGNLFVTSTDTQADCETTIAQVLQAHYDFTLAFRLLARPDFLADLSLAPDWWGADATLRHNALFKLNDYDPANDDWLMAHRTTDYDQVVITPTIIFWTSTLKINFSRSFYSKILGSPLYQQTSARNFNTTTKLKTILEAPHD</sequence>
<dbReference type="Gene3D" id="3.30.70.1260">
    <property type="entry name" value="bacterial protein sp0830 like"/>
    <property type="match status" value="1"/>
</dbReference>
<evidence type="ECO:0000313" key="1">
    <source>
        <dbReference type="EMBL" id="MFC6275866.1"/>
    </source>
</evidence>
<dbReference type="Pfam" id="PF08002">
    <property type="entry name" value="DUF1697"/>
    <property type="match status" value="1"/>
</dbReference>
<accession>A0ABW1TRP7</accession>
<name>A0ABW1TRP7_9LACO</name>
<dbReference type="EMBL" id="JBHSSJ010000019">
    <property type="protein sequence ID" value="MFC6275866.1"/>
    <property type="molecule type" value="Genomic_DNA"/>
</dbReference>
<gene>
    <name evidence="1" type="ORF">ACFQET_10290</name>
</gene>
<reference evidence="2" key="1">
    <citation type="journal article" date="2019" name="Int. J. Syst. Evol. Microbiol.">
        <title>The Global Catalogue of Microorganisms (GCM) 10K type strain sequencing project: providing services to taxonomists for standard genome sequencing and annotation.</title>
        <authorList>
            <consortium name="The Broad Institute Genomics Platform"/>
            <consortium name="The Broad Institute Genome Sequencing Center for Infectious Disease"/>
            <person name="Wu L."/>
            <person name="Ma J."/>
        </authorList>
    </citation>
    <scope>NUCLEOTIDE SEQUENCE [LARGE SCALE GENOMIC DNA]</scope>
    <source>
        <strain evidence="2">CCM 8907</strain>
    </source>
</reference>